<keyword evidence="1" id="KW-0560">Oxidoreductase</keyword>
<dbReference type="PRINTS" id="PR00081">
    <property type="entry name" value="GDHRDH"/>
</dbReference>
<proteinExistence type="predicted"/>
<dbReference type="EMBL" id="KN839847">
    <property type="protein sequence ID" value="KIJ64227.1"/>
    <property type="molecule type" value="Genomic_DNA"/>
</dbReference>
<dbReference type="GO" id="GO:0016491">
    <property type="term" value="F:oxidoreductase activity"/>
    <property type="evidence" value="ECO:0007669"/>
    <property type="project" value="UniProtKB-KW"/>
</dbReference>
<evidence type="ECO:0000313" key="2">
    <source>
        <dbReference type="EMBL" id="KIJ64227.1"/>
    </source>
</evidence>
<dbReference type="InterPro" id="IPR002347">
    <property type="entry name" value="SDR_fam"/>
</dbReference>
<keyword evidence="3" id="KW-1185">Reference proteome</keyword>
<evidence type="ECO:0000256" key="1">
    <source>
        <dbReference type="ARBA" id="ARBA00023002"/>
    </source>
</evidence>
<dbReference type="PANTHER" id="PTHR43157">
    <property type="entry name" value="PHOSPHATIDYLINOSITOL-GLYCAN BIOSYNTHESIS CLASS F PROTEIN-RELATED"/>
    <property type="match status" value="1"/>
</dbReference>
<protein>
    <recommendedName>
        <fullName evidence="4">NAD(P)-binding protein</fullName>
    </recommendedName>
</protein>
<dbReference type="Gene3D" id="3.40.50.720">
    <property type="entry name" value="NAD(P)-binding Rossmann-like Domain"/>
    <property type="match status" value="1"/>
</dbReference>
<organism evidence="2 3">
    <name type="scientific">Hydnomerulius pinastri MD-312</name>
    <dbReference type="NCBI Taxonomy" id="994086"/>
    <lineage>
        <taxon>Eukaryota</taxon>
        <taxon>Fungi</taxon>
        <taxon>Dikarya</taxon>
        <taxon>Basidiomycota</taxon>
        <taxon>Agaricomycotina</taxon>
        <taxon>Agaricomycetes</taxon>
        <taxon>Agaricomycetidae</taxon>
        <taxon>Boletales</taxon>
        <taxon>Boletales incertae sedis</taxon>
        <taxon>Leucogyrophana</taxon>
    </lineage>
</organism>
<dbReference type="SUPFAM" id="SSF51735">
    <property type="entry name" value="NAD(P)-binding Rossmann-fold domains"/>
    <property type="match status" value="1"/>
</dbReference>
<reference evidence="2 3" key="1">
    <citation type="submission" date="2014-04" db="EMBL/GenBank/DDBJ databases">
        <title>Evolutionary Origins and Diversification of the Mycorrhizal Mutualists.</title>
        <authorList>
            <consortium name="DOE Joint Genome Institute"/>
            <consortium name="Mycorrhizal Genomics Consortium"/>
            <person name="Kohler A."/>
            <person name="Kuo A."/>
            <person name="Nagy L.G."/>
            <person name="Floudas D."/>
            <person name="Copeland A."/>
            <person name="Barry K.W."/>
            <person name="Cichocki N."/>
            <person name="Veneault-Fourrey C."/>
            <person name="LaButti K."/>
            <person name="Lindquist E.A."/>
            <person name="Lipzen A."/>
            <person name="Lundell T."/>
            <person name="Morin E."/>
            <person name="Murat C."/>
            <person name="Riley R."/>
            <person name="Ohm R."/>
            <person name="Sun H."/>
            <person name="Tunlid A."/>
            <person name="Henrissat B."/>
            <person name="Grigoriev I.V."/>
            <person name="Hibbett D.S."/>
            <person name="Martin F."/>
        </authorList>
    </citation>
    <scope>NUCLEOTIDE SEQUENCE [LARGE SCALE GENOMIC DNA]</scope>
    <source>
        <strain evidence="2 3">MD-312</strain>
    </source>
</reference>
<dbReference type="AlphaFoldDB" id="A0A0C9WFJ1"/>
<dbReference type="InterPro" id="IPR036291">
    <property type="entry name" value="NAD(P)-bd_dom_sf"/>
</dbReference>
<sequence>MKKSFFDLVVDQWSTVPPVETADLSGKTVVVVGANVGIGFEAAKHFARMNPARLIIACRSESKGKAAQAEIQTVCGYKPCELWLLDLASFSSVEDFADKFQRECDRLDILVMNAGIATRVYQPTVDDWESTLQVNHLSTALLSLLLLPGMIDTGKKSGSASRLVIVSSDVHYWAVIKDEVKQASKPIAKLNSEDYRTPQAMGARYLDSKLLNVFFVRALQNRLLSTTPLTANAVNPGFCYSSLRREFYEKPLTNMIMCVWEKLMAWTSEQGSRQLVYAAIAERDKEDHMKGAFVSKAEVVEPSDFVLSEDGKRMQEAVWSETVEILTKEAPQLRSILQEHLAS</sequence>
<name>A0A0C9WFJ1_9AGAM</name>
<evidence type="ECO:0000313" key="3">
    <source>
        <dbReference type="Proteomes" id="UP000053820"/>
    </source>
</evidence>
<dbReference type="HOGENOM" id="CLU_010194_44_4_1"/>
<accession>A0A0C9WFJ1</accession>
<dbReference type="OrthoDB" id="542013at2759"/>
<evidence type="ECO:0008006" key="4">
    <source>
        <dbReference type="Google" id="ProtNLM"/>
    </source>
</evidence>
<gene>
    <name evidence="2" type="ORF">HYDPIDRAFT_28664</name>
</gene>
<dbReference type="Pfam" id="PF00106">
    <property type="entry name" value="adh_short"/>
    <property type="match status" value="1"/>
</dbReference>
<dbReference type="Proteomes" id="UP000053820">
    <property type="component" value="Unassembled WGS sequence"/>
</dbReference>
<dbReference type="PANTHER" id="PTHR43157:SF31">
    <property type="entry name" value="PHOSPHATIDYLINOSITOL-GLYCAN BIOSYNTHESIS CLASS F PROTEIN"/>
    <property type="match status" value="1"/>
</dbReference>